<keyword evidence="3" id="KW-1185">Reference proteome</keyword>
<proteinExistence type="predicted"/>
<evidence type="ECO:0000256" key="1">
    <source>
        <dbReference type="SAM" id="Phobius"/>
    </source>
</evidence>
<organism evidence="2 3">
    <name type="scientific">Diplogelasinospora grovesii</name>
    <dbReference type="NCBI Taxonomy" id="303347"/>
    <lineage>
        <taxon>Eukaryota</taxon>
        <taxon>Fungi</taxon>
        <taxon>Dikarya</taxon>
        <taxon>Ascomycota</taxon>
        <taxon>Pezizomycotina</taxon>
        <taxon>Sordariomycetes</taxon>
        <taxon>Sordariomycetidae</taxon>
        <taxon>Sordariales</taxon>
        <taxon>Diplogelasinosporaceae</taxon>
        <taxon>Diplogelasinospora</taxon>
    </lineage>
</organism>
<dbReference type="Proteomes" id="UP001303473">
    <property type="component" value="Unassembled WGS sequence"/>
</dbReference>
<keyword evidence="1" id="KW-0812">Transmembrane</keyword>
<comment type="caution">
    <text evidence="2">The sequence shown here is derived from an EMBL/GenBank/DDBJ whole genome shotgun (WGS) entry which is preliminary data.</text>
</comment>
<reference evidence="3" key="1">
    <citation type="journal article" date="2023" name="Mol. Phylogenet. Evol.">
        <title>Genome-scale phylogeny and comparative genomics of the fungal order Sordariales.</title>
        <authorList>
            <person name="Hensen N."/>
            <person name="Bonometti L."/>
            <person name="Westerberg I."/>
            <person name="Brannstrom I.O."/>
            <person name="Guillou S."/>
            <person name="Cros-Aarteil S."/>
            <person name="Calhoun S."/>
            <person name="Haridas S."/>
            <person name="Kuo A."/>
            <person name="Mondo S."/>
            <person name="Pangilinan J."/>
            <person name="Riley R."/>
            <person name="LaButti K."/>
            <person name="Andreopoulos B."/>
            <person name="Lipzen A."/>
            <person name="Chen C."/>
            <person name="Yan M."/>
            <person name="Daum C."/>
            <person name="Ng V."/>
            <person name="Clum A."/>
            <person name="Steindorff A."/>
            <person name="Ohm R.A."/>
            <person name="Martin F."/>
            <person name="Silar P."/>
            <person name="Natvig D.O."/>
            <person name="Lalanne C."/>
            <person name="Gautier V."/>
            <person name="Ament-Velasquez S.L."/>
            <person name="Kruys A."/>
            <person name="Hutchinson M.I."/>
            <person name="Powell A.J."/>
            <person name="Barry K."/>
            <person name="Miller A.N."/>
            <person name="Grigoriev I.V."/>
            <person name="Debuchy R."/>
            <person name="Gladieux P."/>
            <person name="Hiltunen Thoren M."/>
            <person name="Johannesson H."/>
        </authorList>
    </citation>
    <scope>NUCLEOTIDE SEQUENCE [LARGE SCALE GENOMIC DNA]</scope>
    <source>
        <strain evidence="3">CBS 340.73</strain>
    </source>
</reference>
<sequence length="78" mass="8818">MMRLLRLYVTVLPALRHRHARKSYARWIMVLAMLGVMSTAVSLACFVCSPAVSRMASVSDLQLRQSLFCSSCGRWTKP</sequence>
<feature type="transmembrane region" description="Helical" evidence="1">
    <location>
        <begin position="26"/>
        <end position="47"/>
    </location>
</feature>
<protein>
    <submittedName>
        <fullName evidence="2">Uncharacterized protein</fullName>
    </submittedName>
</protein>
<keyword evidence="1" id="KW-0472">Membrane</keyword>
<name>A0AAN6N6W2_9PEZI</name>
<evidence type="ECO:0000313" key="3">
    <source>
        <dbReference type="Proteomes" id="UP001303473"/>
    </source>
</evidence>
<dbReference type="AlphaFoldDB" id="A0AAN6N6W2"/>
<dbReference type="EMBL" id="MU853813">
    <property type="protein sequence ID" value="KAK3939313.1"/>
    <property type="molecule type" value="Genomic_DNA"/>
</dbReference>
<keyword evidence="1" id="KW-1133">Transmembrane helix</keyword>
<accession>A0AAN6N6W2</accession>
<evidence type="ECO:0000313" key="2">
    <source>
        <dbReference type="EMBL" id="KAK3939313.1"/>
    </source>
</evidence>
<gene>
    <name evidence="2" type="ORF">QBC46DRAFT_388141</name>
</gene>